<dbReference type="Proteomes" id="UP000257055">
    <property type="component" value="Unassembled WGS sequence"/>
</dbReference>
<feature type="chain" id="PRO_5017622726" evidence="2">
    <location>
        <begin position="32"/>
        <end position="252"/>
    </location>
</feature>
<evidence type="ECO:0000313" key="4">
    <source>
        <dbReference type="EMBL" id="RDX01191.1"/>
    </source>
</evidence>
<accession>A0A3D8TRE7</accession>
<feature type="region of interest" description="Disordered" evidence="1">
    <location>
        <begin position="48"/>
        <end position="86"/>
    </location>
</feature>
<evidence type="ECO:0000313" key="5">
    <source>
        <dbReference type="Proteomes" id="UP000257055"/>
    </source>
</evidence>
<keyword evidence="2" id="KW-0732">Signal</keyword>
<feature type="signal peptide" evidence="2">
    <location>
        <begin position="1"/>
        <end position="31"/>
    </location>
</feature>
<evidence type="ECO:0000256" key="2">
    <source>
        <dbReference type="SAM" id="SignalP"/>
    </source>
</evidence>
<keyword evidence="5" id="KW-1185">Reference proteome</keyword>
<name>A0A3D8TRE7_9LIST</name>
<proteinExistence type="predicted"/>
<dbReference type="Pfam" id="PF13731">
    <property type="entry name" value="WxL"/>
    <property type="match status" value="1"/>
</dbReference>
<dbReference type="EMBL" id="LARY01000002">
    <property type="protein sequence ID" value="RDX01191.1"/>
    <property type="molecule type" value="Genomic_DNA"/>
</dbReference>
<feature type="domain" description="WxL" evidence="3">
    <location>
        <begin position="31"/>
        <end position="249"/>
    </location>
</feature>
<gene>
    <name evidence="4" type="ORF">UR08_09640</name>
</gene>
<comment type="caution">
    <text evidence="4">The sequence shown here is derived from an EMBL/GenBank/DDBJ whole genome shotgun (WGS) entry which is preliminary data.</text>
</comment>
<evidence type="ECO:0000259" key="3">
    <source>
        <dbReference type="Pfam" id="PF13731"/>
    </source>
</evidence>
<evidence type="ECO:0000256" key="1">
    <source>
        <dbReference type="SAM" id="MobiDB-lite"/>
    </source>
</evidence>
<dbReference type="AlphaFoldDB" id="A0A3D8TRE7"/>
<sequence>MKHKTIKVVAASALTAGVALTSFGMSTTASAVDYNTNVVVEFDINDQITKPVDPTDPAKTPEDGKGPLDPTKPGGPTEGTPGPLSIDYASSFDFGKQKISSTDEVYWAAPQKFGDESRGDGPNYVQVTDNRGTEAGWTLKVKQQGQFLSEQDKKELTGAQLVFDNATVDTASVSARPSAPKTFTLTPDQDGVAEPIMAAQAGQGSGTYVLRFGDDANAGDSVSLKVPGSTTKYKDKYSTTLLWTLEDTPGSL</sequence>
<organism evidence="4 5">
    <name type="scientific">Listeria kieliensis</name>
    <dbReference type="NCBI Taxonomy" id="1621700"/>
    <lineage>
        <taxon>Bacteria</taxon>
        <taxon>Bacillati</taxon>
        <taxon>Bacillota</taxon>
        <taxon>Bacilli</taxon>
        <taxon>Bacillales</taxon>
        <taxon>Listeriaceae</taxon>
        <taxon>Listeria</taxon>
    </lineage>
</organism>
<feature type="compositionally biased region" description="Low complexity" evidence="1">
    <location>
        <begin position="71"/>
        <end position="83"/>
    </location>
</feature>
<protein>
    <submittedName>
        <fullName evidence="4">Cell surface protein</fullName>
    </submittedName>
</protein>
<reference evidence="5" key="1">
    <citation type="submission" date="2015-04" db="EMBL/GenBank/DDBJ databases">
        <authorList>
            <person name="Schardt J."/>
            <person name="Mueller-Herbst S."/>
            <person name="Scherer S."/>
            <person name="Huptas C."/>
        </authorList>
    </citation>
    <scope>NUCLEOTIDE SEQUENCE [LARGE SCALE GENOMIC DNA]</scope>
    <source>
        <strain evidence="5">Kiel-L1</strain>
    </source>
</reference>
<dbReference type="RefSeq" id="WP_165849978.1">
    <property type="nucleotide sequence ID" value="NZ_LARY01000002.1"/>
</dbReference>
<dbReference type="InterPro" id="IPR027994">
    <property type="entry name" value="WxL_dom"/>
</dbReference>